<name>A0A9X2EW25_9GAMM</name>
<keyword evidence="3" id="KW-1133">Transmembrane helix</keyword>
<evidence type="ECO:0000256" key="3">
    <source>
        <dbReference type="SAM" id="Phobius"/>
    </source>
</evidence>
<keyword evidence="3" id="KW-0472">Membrane</keyword>
<dbReference type="EMBL" id="JALBWM010000146">
    <property type="protein sequence ID" value="MCO1336528.1"/>
    <property type="molecule type" value="Genomic_DNA"/>
</dbReference>
<feature type="coiled-coil region" evidence="1">
    <location>
        <begin position="41"/>
        <end position="68"/>
    </location>
</feature>
<feature type="region of interest" description="Disordered" evidence="2">
    <location>
        <begin position="72"/>
        <end position="91"/>
    </location>
</feature>
<sequence>MTDILKDILQFVQDVGLKNGLFVIFFIFAHYLLFWMYSGRLKDRQVEIDRLAADNKEYRDRFLKLMDNAFSYSPPTRKAASKKPVNEKEFE</sequence>
<evidence type="ECO:0000256" key="1">
    <source>
        <dbReference type="SAM" id="Coils"/>
    </source>
</evidence>
<feature type="transmembrane region" description="Helical" evidence="3">
    <location>
        <begin position="20"/>
        <end position="37"/>
    </location>
</feature>
<gene>
    <name evidence="4" type="ORF">MO867_19530</name>
</gene>
<evidence type="ECO:0000313" key="4">
    <source>
        <dbReference type="EMBL" id="MCO1336528.1"/>
    </source>
</evidence>
<protein>
    <submittedName>
        <fullName evidence="4">Uncharacterized protein</fullName>
    </submittedName>
</protein>
<dbReference type="Proteomes" id="UP001139028">
    <property type="component" value="Unassembled WGS sequence"/>
</dbReference>
<evidence type="ECO:0000313" key="5">
    <source>
        <dbReference type="Proteomes" id="UP001139028"/>
    </source>
</evidence>
<keyword evidence="3" id="KW-0812">Transmembrane</keyword>
<comment type="caution">
    <text evidence="4">The sequence shown here is derived from an EMBL/GenBank/DDBJ whole genome shotgun (WGS) entry which is preliminary data.</text>
</comment>
<reference evidence="4" key="1">
    <citation type="journal article" date="2022" name="Arch. Microbiol.">
        <title>Microbulbifer okhotskensis sp. nov., isolated from a deep bottom sediment of the Okhotsk Sea.</title>
        <authorList>
            <person name="Romanenko L."/>
            <person name="Kurilenko V."/>
            <person name="Otstavnykh N."/>
            <person name="Velansky P."/>
            <person name="Isaeva M."/>
            <person name="Mikhailov V."/>
        </authorList>
    </citation>
    <scope>NUCLEOTIDE SEQUENCE</scope>
    <source>
        <strain evidence="4">OS29</strain>
    </source>
</reference>
<keyword evidence="1" id="KW-0175">Coiled coil</keyword>
<proteinExistence type="predicted"/>
<dbReference type="AlphaFoldDB" id="A0A9X2EW25"/>
<evidence type="ECO:0000256" key="2">
    <source>
        <dbReference type="SAM" id="MobiDB-lite"/>
    </source>
</evidence>
<organism evidence="4 5">
    <name type="scientific">Microbulbifer okhotskensis</name>
    <dbReference type="NCBI Taxonomy" id="2926617"/>
    <lineage>
        <taxon>Bacteria</taxon>
        <taxon>Pseudomonadati</taxon>
        <taxon>Pseudomonadota</taxon>
        <taxon>Gammaproteobacteria</taxon>
        <taxon>Cellvibrionales</taxon>
        <taxon>Microbulbiferaceae</taxon>
        <taxon>Microbulbifer</taxon>
    </lineage>
</organism>
<keyword evidence="5" id="KW-1185">Reference proteome</keyword>
<dbReference type="RefSeq" id="WP_252472235.1">
    <property type="nucleotide sequence ID" value="NZ_JALBWM010000146.1"/>
</dbReference>
<accession>A0A9X2EW25</accession>